<dbReference type="EMBL" id="BBJM01000011">
    <property type="protein sequence ID" value="GAK47722.1"/>
    <property type="molecule type" value="Genomic_DNA"/>
</dbReference>
<keyword evidence="2" id="KW-1185">Reference proteome</keyword>
<reference evidence="1" key="1">
    <citation type="journal article" date="2014" name="Genome Announc.">
        <title>Draft Genome Sequence of Lactobacillus oryzae Strain SG293T.</title>
        <authorList>
            <person name="Tanizawa Y."/>
            <person name="Fujisawa T."/>
            <person name="Mochizuki T."/>
            <person name="Kaminuma E."/>
            <person name="Nakamura Y."/>
            <person name="Tohno M."/>
        </authorList>
    </citation>
    <scope>NUCLEOTIDE SEQUENCE [LARGE SCALE GENOMIC DNA]</scope>
    <source>
        <strain evidence="1">SG293</strain>
    </source>
</reference>
<protein>
    <submittedName>
        <fullName evidence="1">Alpha-mannosidase</fullName>
    </submittedName>
</protein>
<evidence type="ECO:0000313" key="2">
    <source>
        <dbReference type="Proteomes" id="UP000028700"/>
    </source>
</evidence>
<evidence type="ECO:0000313" key="1">
    <source>
        <dbReference type="EMBL" id="GAK47722.1"/>
    </source>
</evidence>
<sequence>MFTFNQGGAENGVVLSHVVFTQQRSERKQYRVCLSDGNYVDIPWDIKDDFIAELNKYFGLVEVINDPGNNEVTLDTTD</sequence>
<dbReference type="Proteomes" id="UP000028700">
    <property type="component" value="Unassembled WGS sequence"/>
</dbReference>
<comment type="caution">
    <text evidence="1">The sequence shown here is derived from an EMBL/GenBank/DDBJ whole genome shotgun (WGS) entry which is preliminary data.</text>
</comment>
<proteinExistence type="predicted"/>
<dbReference type="STRING" id="1291743.LOSG293_110380"/>
<gene>
    <name evidence="1" type="ORF">LOSG293_110380</name>
</gene>
<dbReference type="RefSeq" id="WP_034527341.1">
    <property type="nucleotide sequence ID" value="NZ_BBAZ01000001.1"/>
</dbReference>
<accession>A0A081BI54</accession>
<name>A0A081BI54_9LACO</name>
<organism evidence="1 2">
    <name type="scientific">Secundilactobacillus oryzae JCM 18671</name>
    <dbReference type="NCBI Taxonomy" id="1291743"/>
    <lineage>
        <taxon>Bacteria</taxon>
        <taxon>Bacillati</taxon>
        <taxon>Bacillota</taxon>
        <taxon>Bacilli</taxon>
        <taxon>Lactobacillales</taxon>
        <taxon>Lactobacillaceae</taxon>
        <taxon>Secundilactobacillus</taxon>
    </lineage>
</organism>
<dbReference type="AlphaFoldDB" id="A0A081BI54"/>